<dbReference type="EMBL" id="WKKY01000002">
    <property type="protein sequence ID" value="MSE19776.1"/>
    <property type="molecule type" value="Genomic_DNA"/>
</dbReference>
<organism evidence="2 3">
    <name type="scientific">Lentilactobacillus parabuchneri</name>
    <dbReference type="NCBI Taxonomy" id="152331"/>
    <lineage>
        <taxon>Bacteria</taxon>
        <taxon>Bacillati</taxon>
        <taxon>Bacillota</taxon>
        <taxon>Bacilli</taxon>
        <taxon>Lactobacillales</taxon>
        <taxon>Lactobacillaceae</taxon>
        <taxon>Lentilactobacillus</taxon>
    </lineage>
</organism>
<dbReference type="RefSeq" id="WP_084999012.1">
    <property type="nucleotide sequence ID" value="NZ_CP181269.1"/>
</dbReference>
<sequence>MENPFTEMMRSNGVIYVGNHIEFRDTLMRWIAIYFSGKCYRYNGEILNEKDSEEVAFGLIYLFDYLERTHKKKS</sequence>
<dbReference type="AlphaFoldDB" id="A0A844EI06"/>
<comment type="caution">
    <text evidence="2">The sequence shown here is derived from an EMBL/GenBank/DDBJ whole genome shotgun (WGS) entry which is preliminary data.</text>
</comment>
<dbReference type="Proteomes" id="UP000491237">
    <property type="component" value="Unassembled WGS sequence"/>
</dbReference>
<evidence type="ECO:0000313" key="2">
    <source>
        <dbReference type="EMBL" id="MSE19776.1"/>
    </source>
</evidence>
<proteinExistence type="predicted"/>
<accession>A0A844EI06</accession>
<evidence type="ECO:0000313" key="3">
    <source>
        <dbReference type="Proteomes" id="UP000491237"/>
    </source>
</evidence>
<gene>
    <name evidence="1" type="ORF">GKC44_00240</name>
    <name evidence="2" type="ORF">GKC44_00560</name>
</gene>
<dbReference type="EMBL" id="WKKY01000002">
    <property type="protein sequence ID" value="MSE19714.1"/>
    <property type="molecule type" value="Genomic_DNA"/>
</dbReference>
<name>A0A844EI06_9LACO</name>
<reference evidence="2 3" key="1">
    <citation type="submission" date="2019-11" db="EMBL/GenBank/DDBJ databases">
        <title>Draft Genome Sequence of Plant Growth-Promoting Rhizosphere-Associated Bacteria.</title>
        <authorList>
            <person name="Vasilyev I.Y."/>
            <person name="Radchenko V."/>
            <person name="Ilnitskaya E.V."/>
        </authorList>
    </citation>
    <scope>NUCLEOTIDE SEQUENCE [LARGE SCALE GENOMIC DNA]</scope>
    <source>
        <strain evidence="2 3">VRA_07sq_f</strain>
    </source>
</reference>
<protein>
    <submittedName>
        <fullName evidence="2">Uncharacterized protein</fullName>
    </submittedName>
</protein>
<evidence type="ECO:0000313" key="1">
    <source>
        <dbReference type="EMBL" id="MSE19714.1"/>
    </source>
</evidence>